<evidence type="ECO:0000256" key="2">
    <source>
        <dbReference type="ARBA" id="ARBA00010741"/>
    </source>
</evidence>
<evidence type="ECO:0000313" key="10">
    <source>
        <dbReference type="Proteomes" id="UP000193689"/>
    </source>
</evidence>
<dbReference type="AlphaFoldDB" id="A0A1Y2EE24"/>
<dbReference type="GO" id="GO:0003735">
    <property type="term" value="F:structural constituent of ribosome"/>
    <property type="evidence" value="ECO:0007669"/>
    <property type="project" value="TreeGrafter"/>
</dbReference>
<reference evidence="9 10" key="1">
    <citation type="submission" date="2016-07" db="EMBL/GenBank/DDBJ databases">
        <title>Pervasive Adenine N6-methylation of Active Genes in Fungi.</title>
        <authorList>
            <consortium name="DOE Joint Genome Institute"/>
            <person name="Mondo S.J."/>
            <person name="Dannebaum R.O."/>
            <person name="Kuo R.C."/>
            <person name="Labutti K."/>
            <person name="Haridas S."/>
            <person name="Kuo A."/>
            <person name="Salamov A."/>
            <person name="Ahrendt S.R."/>
            <person name="Lipzen A."/>
            <person name="Sullivan W."/>
            <person name="Andreopoulos W.B."/>
            <person name="Clum A."/>
            <person name="Lindquist E."/>
            <person name="Daum C."/>
            <person name="Ramamoorthy G.K."/>
            <person name="Gryganskyi A."/>
            <person name="Culley D."/>
            <person name="Magnuson J.K."/>
            <person name="James T.Y."/>
            <person name="O'Malley M.A."/>
            <person name="Stajich J.E."/>
            <person name="Spatafora J.W."/>
            <person name="Visel A."/>
            <person name="Grigoriev I.V."/>
        </authorList>
    </citation>
    <scope>NUCLEOTIDE SEQUENCE [LARGE SCALE GENOMIC DNA]</scope>
    <source>
        <strain evidence="9 10">CBS 129021</strain>
    </source>
</reference>
<keyword evidence="6" id="KW-0804">Transcription</keyword>
<keyword evidence="10" id="KW-1185">Reference proteome</keyword>
<evidence type="ECO:0000256" key="8">
    <source>
        <dbReference type="ARBA" id="ARBA00035185"/>
    </source>
</evidence>
<evidence type="ECO:0000256" key="5">
    <source>
        <dbReference type="ARBA" id="ARBA00023128"/>
    </source>
</evidence>
<evidence type="ECO:0000256" key="7">
    <source>
        <dbReference type="ARBA" id="ARBA00023274"/>
    </source>
</evidence>
<dbReference type="GO" id="GO:1990904">
    <property type="term" value="C:ribonucleoprotein complex"/>
    <property type="evidence" value="ECO:0007669"/>
    <property type="project" value="UniProtKB-KW"/>
</dbReference>
<dbReference type="STRING" id="1141098.A0A1Y2EE24"/>
<dbReference type="EMBL" id="MCFJ01000002">
    <property type="protein sequence ID" value="ORY69516.1"/>
    <property type="molecule type" value="Genomic_DNA"/>
</dbReference>
<keyword evidence="4" id="KW-0805">Transcription regulation</keyword>
<dbReference type="GO" id="GO:0005739">
    <property type="term" value="C:mitochondrion"/>
    <property type="evidence" value="ECO:0007669"/>
    <property type="project" value="UniProtKB-SubCell"/>
</dbReference>
<dbReference type="GO" id="GO:0005840">
    <property type="term" value="C:ribosome"/>
    <property type="evidence" value="ECO:0007669"/>
    <property type="project" value="UniProtKB-KW"/>
</dbReference>
<dbReference type="Pfam" id="PF12829">
    <property type="entry name" value="Mhr1"/>
    <property type="match status" value="1"/>
</dbReference>
<comment type="similarity">
    <text evidence="2">Belongs to the mitochondrion-specific ribosomal protein mL67 family.</text>
</comment>
<dbReference type="OrthoDB" id="5333655at2759"/>
<organism evidence="9 10">
    <name type="scientific">Pseudomassariella vexata</name>
    <dbReference type="NCBI Taxonomy" id="1141098"/>
    <lineage>
        <taxon>Eukaryota</taxon>
        <taxon>Fungi</taxon>
        <taxon>Dikarya</taxon>
        <taxon>Ascomycota</taxon>
        <taxon>Pezizomycotina</taxon>
        <taxon>Sordariomycetes</taxon>
        <taxon>Xylariomycetidae</taxon>
        <taxon>Amphisphaeriales</taxon>
        <taxon>Pseudomassariaceae</taxon>
        <taxon>Pseudomassariella</taxon>
    </lineage>
</organism>
<name>A0A1Y2EE24_9PEZI</name>
<keyword evidence="3" id="KW-0689">Ribosomal protein</keyword>
<dbReference type="GO" id="GO:0003697">
    <property type="term" value="F:single-stranded DNA binding"/>
    <property type="evidence" value="ECO:0007669"/>
    <property type="project" value="InterPro"/>
</dbReference>
<evidence type="ECO:0000313" key="9">
    <source>
        <dbReference type="EMBL" id="ORY69516.1"/>
    </source>
</evidence>
<comment type="subcellular location">
    <subcellularLocation>
        <location evidence="1">Mitochondrion</location>
    </subcellularLocation>
</comment>
<feature type="non-terminal residue" evidence="9">
    <location>
        <position position="193"/>
    </location>
</feature>
<evidence type="ECO:0000256" key="1">
    <source>
        <dbReference type="ARBA" id="ARBA00004173"/>
    </source>
</evidence>
<keyword evidence="7" id="KW-0687">Ribonucleoprotein</keyword>
<accession>A0A1Y2EE24</accession>
<keyword evidence="5" id="KW-0496">Mitochondrion</keyword>
<dbReference type="RefSeq" id="XP_040719466.1">
    <property type="nucleotide sequence ID" value="XM_040854649.1"/>
</dbReference>
<proteinExistence type="inferred from homology"/>
<dbReference type="Proteomes" id="UP000193689">
    <property type="component" value="Unassembled WGS sequence"/>
</dbReference>
<dbReference type="PANTHER" id="PTHR28184">
    <property type="entry name" value="MITOCHONDRIAL HOMOLOGOUS RECOMBINATION PROTEIN 1"/>
    <property type="match status" value="1"/>
</dbReference>
<sequence>GHGEKIWVFNHFVRGMTVYGHEPVMKSNRALKQIPFNGKKLKPAKLRKDYWRPMAMIQFPEGMGHVGRSVYHLMREFRMAHELSWDDEMLRDDATGRTLTKHERGAKLNDQKPNSIADMAAVLGGAGKGNKIWMTVAEGGDNVETKALNLTDGETGAALGLVKATIFWSDAMDRNYALEWPPNVSHAEFAGST</sequence>
<evidence type="ECO:0000256" key="6">
    <source>
        <dbReference type="ARBA" id="ARBA00023163"/>
    </source>
</evidence>
<evidence type="ECO:0000256" key="3">
    <source>
        <dbReference type="ARBA" id="ARBA00022980"/>
    </source>
</evidence>
<protein>
    <recommendedName>
        <fullName evidence="8">Large ribosomal subunit protein mL67</fullName>
    </recommendedName>
</protein>
<gene>
    <name evidence="9" type="ORF">BCR38DRAFT_310439</name>
</gene>
<dbReference type="GeneID" id="63770861"/>
<comment type="caution">
    <text evidence="9">The sequence shown here is derived from an EMBL/GenBank/DDBJ whole genome shotgun (WGS) entry which is preliminary data.</text>
</comment>
<dbReference type="PANTHER" id="PTHR28184:SF1">
    <property type="entry name" value="LARGE RIBOSOMAL SUBUNIT PROTEIN ML67"/>
    <property type="match status" value="1"/>
</dbReference>
<feature type="non-terminal residue" evidence="9">
    <location>
        <position position="1"/>
    </location>
</feature>
<evidence type="ECO:0000256" key="4">
    <source>
        <dbReference type="ARBA" id="ARBA00023015"/>
    </source>
</evidence>
<dbReference type="GO" id="GO:0000150">
    <property type="term" value="F:DNA strand exchange activity"/>
    <property type="evidence" value="ECO:0007669"/>
    <property type="project" value="InterPro"/>
</dbReference>
<dbReference type="InParanoid" id="A0A1Y2EE24"/>
<dbReference type="InterPro" id="IPR024629">
    <property type="entry name" value="Ribosomal_mL67"/>
</dbReference>